<sequence length="161" mass="18317">MEQKEIIHKYYVLGTTTLDKVLRVLSHLSMDAVISLKDKHTPLQGEMGLYRLMARDAPLTSTHLHERVDLTKLETFLTEQGLPFAFKETTGGTNLYFRVKDTELAKKALERVLVDLKKDPKKVLRTPGTMTFEEKLAYAQQIPQYKGSIEKVANKVKGRGV</sequence>
<dbReference type="EMBL" id="KY270848">
    <property type="protein sequence ID" value="ARO45630.1"/>
    <property type="molecule type" value="Genomic_DNA"/>
</dbReference>
<dbReference type="RefSeq" id="WP_172689398.1">
    <property type="nucleotide sequence ID" value="NZ_KY270848.1"/>
</dbReference>
<proteinExistence type="predicted"/>
<dbReference type="AlphaFoldDB" id="A0A1W6QWQ6"/>
<accession>A0A1W6QWQ6</accession>
<dbReference type="Pfam" id="PF12687">
    <property type="entry name" value="DUF3801"/>
    <property type="match status" value="1"/>
</dbReference>
<keyword evidence="1" id="KW-0614">Plasmid</keyword>
<name>A0A1W6QWQ6_ENTFL</name>
<reference evidence="1" key="1">
    <citation type="submission" date="2016-11" db="EMBL/GenBank/DDBJ databases">
        <title>Characterization of a Plasmid Isolated from Enterococcus faecalis found in the Fecal Material of a Blue Whale.</title>
        <authorList>
            <person name="McLaughlin R."/>
        </authorList>
    </citation>
    <scope>NUCLEOTIDE SEQUENCE</scope>
    <source>
        <strain evidence="1">2</strain>
        <plasmid evidence="1">pGTC2</plasmid>
    </source>
</reference>
<evidence type="ECO:0000313" key="1">
    <source>
        <dbReference type="EMBL" id="ARO45630.1"/>
    </source>
</evidence>
<protein>
    <submittedName>
        <fullName evidence="1">PcfB protein</fullName>
    </submittedName>
</protein>
<dbReference type="InterPro" id="IPR024234">
    <property type="entry name" value="DUF3801"/>
</dbReference>
<geneLocation type="plasmid" evidence="1">
    <name>pGTC2</name>
</geneLocation>
<organism evidence="1">
    <name type="scientific">Enterococcus faecalis</name>
    <name type="common">Streptococcus faecalis</name>
    <dbReference type="NCBI Taxonomy" id="1351"/>
    <lineage>
        <taxon>Bacteria</taxon>
        <taxon>Bacillati</taxon>
        <taxon>Bacillota</taxon>
        <taxon>Bacilli</taxon>
        <taxon>Lactobacillales</taxon>
        <taxon>Enterococcaceae</taxon>
        <taxon>Enterococcus</taxon>
    </lineage>
</organism>